<dbReference type="InterPro" id="IPR048402">
    <property type="entry name" value="YpeB_N"/>
</dbReference>
<evidence type="ECO:0000313" key="3">
    <source>
        <dbReference type="EMBL" id="GAA4061535.1"/>
    </source>
</evidence>
<comment type="caution">
    <text evidence="3">The sequence shown here is derived from an EMBL/GenBank/DDBJ whole genome shotgun (WGS) entry which is preliminary data.</text>
</comment>
<name>A0ABP7V8R6_9BACI</name>
<reference evidence="4" key="1">
    <citation type="journal article" date="2019" name="Int. J. Syst. Evol. Microbiol.">
        <title>The Global Catalogue of Microorganisms (GCM) 10K type strain sequencing project: providing services to taxonomists for standard genome sequencing and annotation.</title>
        <authorList>
            <consortium name="The Broad Institute Genomics Platform"/>
            <consortium name="The Broad Institute Genome Sequencing Center for Infectious Disease"/>
            <person name="Wu L."/>
            <person name="Ma J."/>
        </authorList>
    </citation>
    <scope>NUCLEOTIDE SEQUENCE [LARGE SCALE GENOMIC DNA]</scope>
    <source>
        <strain evidence="4">JCM 17250</strain>
    </source>
</reference>
<dbReference type="Pfam" id="PF14620">
    <property type="entry name" value="YPEB_PepSY1-2"/>
    <property type="match status" value="1"/>
</dbReference>
<dbReference type="InterPro" id="IPR014239">
    <property type="entry name" value="YpeB_PepSY1-2"/>
</dbReference>
<dbReference type="Pfam" id="PF20769">
    <property type="entry name" value="YPEB_N"/>
    <property type="match status" value="1"/>
</dbReference>
<proteinExistence type="predicted"/>
<dbReference type="EMBL" id="BAABDL010000026">
    <property type="protein sequence ID" value="GAA4061535.1"/>
    <property type="molecule type" value="Genomic_DNA"/>
</dbReference>
<protein>
    <submittedName>
        <fullName evidence="3">Germination protein YpeB</fullName>
    </submittedName>
</protein>
<keyword evidence="4" id="KW-1185">Reference proteome</keyword>
<organism evidence="3 4">
    <name type="scientific">Amphibacillus indicireducens</name>
    <dbReference type="NCBI Taxonomy" id="1076330"/>
    <lineage>
        <taxon>Bacteria</taxon>
        <taxon>Bacillati</taxon>
        <taxon>Bacillota</taxon>
        <taxon>Bacilli</taxon>
        <taxon>Bacillales</taxon>
        <taxon>Bacillaceae</taxon>
        <taxon>Amphibacillus</taxon>
    </lineage>
</organism>
<gene>
    <name evidence="3" type="primary">ypeB</name>
    <name evidence="3" type="ORF">GCM10022410_05690</name>
</gene>
<sequence length="444" mass="51097">MKRWISITVLSIALIVTGYWGYRQFTEKEHLIVQAENNYQRAFHDLTYHVDLLYDKIGTTLALKTKETLSPQMLDVWQLTAQAQSDVSQLPLGLLPFTKTETFLADIGEFTYHVAIRDLDNEPLSEEETDRLTQLYQSADEIRKELRTVQHKVFSDQLKWVEVELALARNDRESPNHIIDGFTAVEDYTSGFDQAHFDNLAADFPSQQERFQFVDGDPINEEEVEELIIEQFDLTPDIELELQKSGEGAQLNTFSGSFSHEDQHGYIEITETGGHVLSYMINRELADASISLHDAEREAEKLLKEQGFEDIKRLRSSQYDETGLFQFAVTNDDVWVYPDQITVKVALDNGDIVGFNATDYYRNHHERELKDPELTLEEAQEFVSSSLNIEDQHLAIIEDRAGSEVLTYAFFGTLNNDTYQIFIDANTGNEVFVELKHDVELKWD</sequence>
<feature type="domain" description="Sporulation protein YpeB PepSY1 and PepSY2" evidence="1">
    <location>
        <begin position="181"/>
        <end position="369"/>
    </location>
</feature>
<dbReference type="RefSeq" id="WP_344910129.1">
    <property type="nucleotide sequence ID" value="NZ_BAABDL010000026.1"/>
</dbReference>
<accession>A0ABP7V8R6</accession>
<feature type="domain" description="Sporulation protein YpeB N-terminal" evidence="2">
    <location>
        <begin position="27"/>
        <end position="162"/>
    </location>
</feature>
<dbReference type="Proteomes" id="UP001501734">
    <property type="component" value="Unassembled WGS sequence"/>
</dbReference>
<evidence type="ECO:0000313" key="4">
    <source>
        <dbReference type="Proteomes" id="UP001501734"/>
    </source>
</evidence>
<evidence type="ECO:0000259" key="2">
    <source>
        <dbReference type="Pfam" id="PF20769"/>
    </source>
</evidence>
<evidence type="ECO:0000259" key="1">
    <source>
        <dbReference type="Pfam" id="PF14620"/>
    </source>
</evidence>
<dbReference type="NCBIfam" id="TIGR02889">
    <property type="entry name" value="spore_YpeB"/>
    <property type="match status" value="1"/>
</dbReference>